<feature type="transmembrane region" description="Helical" evidence="2">
    <location>
        <begin position="47"/>
        <end position="67"/>
    </location>
</feature>
<keyword evidence="2" id="KW-0472">Membrane</keyword>
<dbReference type="AlphaFoldDB" id="A0A368DPR3"/>
<keyword evidence="2" id="KW-1133">Transmembrane helix</keyword>
<proteinExistence type="predicted"/>
<gene>
    <name evidence="3" type="ORF">DBW71_04460</name>
</gene>
<keyword evidence="1" id="KW-0175">Coiled coil</keyword>
<reference evidence="3 4" key="1">
    <citation type="journal article" date="2018" name="Microbiome">
        <title>Fine metagenomic profile of the Mediterranean stratified and mixed water columns revealed by assembly and recruitment.</title>
        <authorList>
            <person name="Haro-Moreno J.M."/>
            <person name="Lopez-Perez M."/>
            <person name="De La Torre J.R."/>
            <person name="Picazo A."/>
            <person name="Camacho A."/>
            <person name="Rodriguez-Valera F."/>
        </authorList>
    </citation>
    <scope>NUCLEOTIDE SEQUENCE [LARGE SCALE GENOMIC DNA]</scope>
    <source>
        <strain evidence="3">MED-G57</strain>
    </source>
</reference>
<evidence type="ECO:0000313" key="3">
    <source>
        <dbReference type="EMBL" id="RCL73201.1"/>
    </source>
</evidence>
<dbReference type="Proteomes" id="UP000253570">
    <property type="component" value="Unassembled WGS sequence"/>
</dbReference>
<comment type="caution">
    <text evidence="3">The sequence shown here is derived from an EMBL/GenBank/DDBJ whole genome shotgun (WGS) entry which is preliminary data.</text>
</comment>
<evidence type="ECO:0000313" key="4">
    <source>
        <dbReference type="Proteomes" id="UP000253570"/>
    </source>
</evidence>
<evidence type="ECO:0000256" key="1">
    <source>
        <dbReference type="SAM" id="Coils"/>
    </source>
</evidence>
<sequence>MNKITIKTDDQQNLVLDKKNPANDDDLYSASLLEQINIAKSKKNWKLAFFFTISYVIIFSTFFYLNFKNDIISYNSLILILQSQKIQLYILLAIIPIPLIWIYFAISRKLNEISVISDGLLKTALRLTHPAKSSEKAINSLSGAINNEINQITASVNEAIKKSSELEKTLSMEIEQIESSMLNNENKMLALIDALKAQKSEIVDAASSTSVDIKRIIEKNNESSKEIEGQINFYVNRLSEIEGEIGDRLRSFELAIDKIKQSSSDIGNNSSGIIESLDAVNERIDKQSEIVLSNKIQLDHKLTQLNEVIKDQNLMLNVSISDLTQTSDTLAKNILDENEILLQYKNKIEPGLTDIYQKLENDIINLSQITENFELKIENISQTTIKKIDDKLQDEIQVNENLSENLREISLNITSEIQDQISSLKEIFSGINHETNSSIEKQKFEIEKSFDQKVLELNAKTKMMISSIKDITEDTTEQLNLTIKDILKSISSNFNQTAAITDKELINLQNTTEAKLITLSESLLDKSKELSLTTINNIDSITNDISKKIIDFKNEANTTSTNLANKISASTDEFTSELVEIHKDTVEKINNEMDQMTSTYKGNAENLTLASKSLMDQLEKTRSTMKKDLFELPDETSHYLEKMRQVIEEQIHAINHLNNLISEYDNDRDIEKLENKNHRIDLGKNAVITSIKTNKSRRTSNDRILPDLLSPKSRMNEKKNLADNQKFELIENEILDIIKIDFEKLPTLIPNKQPSILWESFYNGDNDTLNEKFYSRLGRRVYNNIKVKYSENKSFRSLVNKYLKAFEEIISNYQKDNDESKISTLLDSESGILFILVSHSIGKLD</sequence>
<protein>
    <submittedName>
        <fullName evidence="3">Uncharacterized protein</fullName>
    </submittedName>
</protein>
<organism evidence="3 4">
    <name type="scientific">PS1 clade bacterium</name>
    <dbReference type="NCBI Taxonomy" id="2175152"/>
    <lineage>
        <taxon>Bacteria</taxon>
        <taxon>Pseudomonadati</taxon>
        <taxon>Pseudomonadota</taxon>
        <taxon>Alphaproteobacteria</taxon>
        <taxon>PS1 clade</taxon>
    </lineage>
</organism>
<feature type="coiled-coil region" evidence="1">
    <location>
        <begin position="356"/>
        <end position="412"/>
    </location>
</feature>
<evidence type="ECO:0000256" key="2">
    <source>
        <dbReference type="SAM" id="Phobius"/>
    </source>
</evidence>
<keyword evidence="2" id="KW-0812">Transmembrane</keyword>
<dbReference type="EMBL" id="QOQD01000009">
    <property type="protein sequence ID" value="RCL73201.1"/>
    <property type="molecule type" value="Genomic_DNA"/>
</dbReference>
<accession>A0A368DPR3</accession>
<feature type="transmembrane region" description="Helical" evidence="2">
    <location>
        <begin position="88"/>
        <end position="106"/>
    </location>
</feature>
<dbReference type="SUPFAM" id="SSF58113">
    <property type="entry name" value="Apolipoprotein A-I"/>
    <property type="match status" value="1"/>
</dbReference>
<name>A0A368DPR3_9PROT</name>